<keyword evidence="4" id="KW-1185">Reference proteome</keyword>
<accession>A0A5B9MG16</accession>
<evidence type="ECO:0000256" key="1">
    <source>
        <dbReference type="SAM" id="Phobius"/>
    </source>
</evidence>
<proteinExistence type="predicted"/>
<feature type="transmembrane region" description="Helical" evidence="1">
    <location>
        <begin position="129"/>
        <end position="147"/>
    </location>
</feature>
<keyword evidence="1" id="KW-1133">Transmembrane helix</keyword>
<feature type="chain" id="PRO_5022934615" description="Fibronectin type-III domain-containing protein" evidence="2">
    <location>
        <begin position="30"/>
        <end position="180"/>
    </location>
</feature>
<evidence type="ECO:0000313" key="4">
    <source>
        <dbReference type="Proteomes" id="UP000321353"/>
    </source>
</evidence>
<feature type="signal peptide" evidence="2">
    <location>
        <begin position="1"/>
        <end position="29"/>
    </location>
</feature>
<sequence length="180" mass="19275" precursor="true">MVIPVGRRAVTAALFIGIIAATFSSVAMADEHESASPPVLSFVETELGESREGYFTLEWSAVDGAALYRVRDSANEIAYEGIATKSFQSGLSDGSYLYRVEAIGEDGQTIAISDEATATVRHWGLVPSLTLFAIGAVVVAGIVFVILRGRTVELRLLRQDAARLSDASRLQSMVEPGHVE</sequence>
<evidence type="ECO:0008006" key="5">
    <source>
        <dbReference type="Google" id="ProtNLM"/>
    </source>
</evidence>
<dbReference type="RefSeq" id="WP_147869398.1">
    <property type="nucleotide sequence ID" value="NZ_CP036264.1"/>
</dbReference>
<evidence type="ECO:0000313" key="3">
    <source>
        <dbReference type="EMBL" id="QEG00109.1"/>
    </source>
</evidence>
<protein>
    <recommendedName>
        <fullName evidence="5">Fibronectin type-III domain-containing protein</fullName>
    </recommendedName>
</protein>
<dbReference type="KEGG" id="smam:Mal15_41780"/>
<keyword evidence="1" id="KW-0472">Membrane</keyword>
<evidence type="ECO:0000256" key="2">
    <source>
        <dbReference type="SAM" id="SignalP"/>
    </source>
</evidence>
<dbReference type="AlphaFoldDB" id="A0A5B9MG16"/>
<dbReference type="Proteomes" id="UP000321353">
    <property type="component" value="Chromosome"/>
</dbReference>
<gene>
    <name evidence="3" type="ORF">Mal15_41780</name>
</gene>
<dbReference type="EMBL" id="CP036264">
    <property type="protein sequence ID" value="QEG00109.1"/>
    <property type="molecule type" value="Genomic_DNA"/>
</dbReference>
<reference evidence="3 4" key="1">
    <citation type="submission" date="2019-02" db="EMBL/GenBank/DDBJ databases">
        <title>Planctomycetal bacteria perform biofilm scaping via a novel small molecule.</title>
        <authorList>
            <person name="Jeske O."/>
            <person name="Boedeker C."/>
            <person name="Wiegand S."/>
            <person name="Breitling P."/>
            <person name="Kallscheuer N."/>
            <person name="Jogler M."/>
            <person name="Rohde M."/>
            <person name="Petersen J."/>
            <person name="Medema M.H."/>
            <person name="Surup F."/>
            <person name="Jogler C."/>
        </authorList>
    </citation>
    <scope>NUCLEOTIDE SEQUENCE [LARGE SCALE GENOMIC DNA]</scope>
    <source>
        <strain evidence="3 4">Mal15</strain>
    </source>
</reference>
<name>A0A5B9MG16_9BACT</name>
<keyword evidence="2" id="KW-0732">Signal</keyword>
<organism evidence="3 4">
    <name type="scientific">Stieleria maiorica</name>
    <dbReference type="NCBI Taxonomy" id="2795974"/>
    <lineage>
        <taxon>Bacteria</taxon>
        <taxon>Pseudomonadati</taxon>
        <taxon>Planctomycetota</taxon>
        <taxon>Planctomycetia</taxon>
        <taxon>Pirellulales</taxon>
        <taxon>Pirellulaceae</taxon>
        <taxon>Stieleria</taxon>
    </lineage>
</organism>
<keyword evidence="1" id="KW-0812">Transmembrane</keyword>